<accession>A0ABD5YL98</accession>
<dbReference type="AlphaFoldDB" id="A0ABD5YL98"/>
<evidence type="ECO:0000313" key="2">
    <source>
        <dbReference type="Proteomes" id="UP001596417"/>
    </source>
</evidence>
<evidence type="ECO:0000313" key="1">
    <source>
        <dbReference type="EMBL" id="MFC7188507.1"/>
    </source>
</evidence>
<dbReference type="GeneID" id="76198041"/>
<comment type="caution">
    <text evidence="1">The sequence shown here is derived from an EMBL/GenBank/DDBJ whole genome shotgun (WGS) entry which is preliminary data.</text>
</comment>
<protein>
    <submittedName>
        <fullName evidence="1">Uncharacterized protein</fullName>
    </submittedName>
</protein>
<organism evidence="1 2">
    <name type="scientific">Halocatena marina</name>
    <dbReference type="NCBI Taxonomy" id="2934937"/>
    <lineage>
        <taxon>Archaea</taxon>
        <taxon>Methanobacteriati</taxon>
        <taxon>Methanobacteriota</taxon>
        <taxon>Stenosarchaea group</taxon>
        <taxon>Halobacteria</taxon>
        <taxon>Halobacteriales</taxon>
        <taxon>Natronomonadaceae</taxon>
        <taxon>Halocatena</taxon>
    </lineage>
</organism>
<sequence length="172" mass="19288">MSENIDSDAFDDLPSTDIEVEAHVHFGMTGSFPLRIAELFFASDGLHIVEYAYITPLFGLGTRKHKREAKTMRSIYDVHGLDEVLLHGDSVTWLNYDTLDRIAVHDGGWMGRPKITISTDGPTYAYRLHGDPDTESLIADIDDSAERHGFSVELVSGVGFAPRENIRQFFSR</sequence>
<name>A0ABD5YL98_9EURY</name>
<dbReference type="EMBL" id="JBHTAX010000001">
    <property type="protein sequence ID" value="MFC7188507.1"/>
    <property type="molecule type" value="Genomic_DNA"/>
</dbReference>
<dbReference type="RefSeq" id="WP_248903902.1">
    <property type="nucleotide sequence ID" value="NZ_CP109979.1"/>
</dbReference>
<dbReference type="Proteomes" id="UP001596417">
    <property type="component" value="Unassembled WGS sequence"/>
</dbReference>
<proteinExistence type="predicted"/>
<keyword evidence="2" id="KW-1185">Reference proteome</keyword>
<gene>
    <name evidence="1" type="ORF">ACFQL7_00630</name>
</gene>
<reference evidence="1 2" key="1">
    <citation type="journal article" date="2019" name="Int. J. Syst. Evol. Microbiol.">
        <title>The Global Catalogue of Microorganisms (GCM) 10K type strain sequencing project: providing services to taxonomists for standard genome sequencing and annotation.</title>
        <authorList>
            <consortium name="The Broad Institute Genomics Platform"/>
            <consortium name="The Broad Institute Genome Sequencing Center for Infectious Disease"/>
            <person name="Wu L."/>
            <person name="Ma J."/>
        </authorList>
    </citation>
    <scope>NUCLEOTIDE SEQUENCE [LARGE SCALE GENOMIC DNA]</scope>
    <source>
        <strain evidence="1 2">RDMS1</strain>
    </source>
</reference>